<dbReference type="GO" id="GO:0009073">
    <property type="term" value="P:aromatic amino acid family biosynthetic process"/>
    <property type="evidence" value="ECO:0007669"/>
    <property type="project" value="UniProtKB-KW"/>
</dbReference>
<feature type="domain" description="SDH C-terminal" evidence="10">
    <location>
        <begin position="252"/>
        <end position="276"/>
    </location>
</feature>
<dbReference type="Pfam" id="PF18317">
    <property type="entry name" value="SDH_C"/>
    <property type="match status" value="1"/>
</dbReference>
<dbReference type="PANTHER" id="PTHR21089:SF1">
    <property type="entry name" value="BIFUNCTIONAL 3-DEHYDROQUINATE DEHYDRATASE_SHIKIMATE DEHYDROGENASE, CHLOROPLASTIC"/>
    <property type="match status" value="1"/>
</dbReference>
<dbReference type="UniPathway" id="UPA00053">
    <property type="reaction ID" value="UER00087"/>
</dbReference>
<comment type="catalytic activity">
    <reaction evidence="6 7">
        <text>shikimate + NADP(+) = 3-dehydroshikimate + NADPH + H(+)</text>
        <dbReference type="Rhea" id="RHEA:17737"/>
        <dbReference type="ChEBI" id="CHEBI:15378"/>
        <dbReference type="ChEBI" id="CHEBI:16630"/>
        <dbReference type="ChEBI" id="CHEBI:36208"/>
        <dbReference type="ChEBI" id="CHEBI:57783"/>
        <dbReference type="ChEBI" id="CHEBI:58349"/>
        <dbReference type="EC" id="1.1.1.25"/>
    </reaction>
</comment>
<feature type="binding site" evidence="7">
    <location>
        <position position="111"/>
    </location>
    <ligand>
        <name>shikimate</name>
        <dbReference type="ChEBI" id="CHEBI:36208"/>
    </ligand>
</feature>
<evidence type="ECO:0000259" key="8">
    <source>
        <dbReference type="Pfam" id="PF01488"/>
    </source>
</evidence>
<comment type="subunit">
    <text evidence="7">Homodimer.</text>
</comment>
<evidence type="ECO:0000256" key="2">
    <source>
        <dbReference type="ARBA" id="ARBA00012962"/>
    </source>
</evidence>
<dbReference type="EMBL" id="JAAIVB010000084">
    <property type="protein sequence ID" value="NEX64627.1"/>
    <property type="molecule type" value="Genomic_DNA"/>
</dbReference>
<dbReference type="GO" id="GO:0005829">
    <property type="term" value="C:cytosol"/>
    <property type="evidence" value="ECO:0007669"/>
    <property type="project" value="TreeGrafter"/>
</dbReference>
<reference evidence="11 12" key="1">
    <citation type="submission" date="2020-02" db="EMBL/GenBank/DDBJ databases">
        <authorList>
            <person name="Kim M.K."/>
        </authorList>
    </citation>
    <scope>NUCLEOTIDE SEQUENCE [LARGE SCALE GENOMIC DNA]</scope>
    <source>
        <strain evidence="11 12">17J57-3</strain>
    </source>
</reference>
<evidence type="ECO:0000259" key="9">
    <source>
        <dbReference type="Pfam" id="PF08501"/>
    </source>
</evidence>
<feature type="binding site" evidence="7">
    <location>
        <position position="96"/>
    </location>
    <ligand>
        <name>shikimate</name>
        <dbReference type="ChEBI" id="CHEBI:36208"/>
    </ligand>
</feature>
<evidence type="ECO:0000259" key="10">
    <source>
        <dbReference type="Pfam" id="PF18317"/>
    </source>
</evidence>
<organism evidence="11 12">
    <name type="scientific">Noviherbaspirillum galbum</name>
    <dbReference type="NCBI Taxonomy" id="2709383"/>
    <lineage>
        <taxon>Bacteria</taxon>
        <taxon>Pseudomonadati</taxon>
        <taxon>Pseudomonadota</taxon>
        <taxon>Betaproteobacteria</taxon>
        <taxon>Burkholderiales</taxon>
        <taxon>Oxalobacteraceae</taxon>
        <taxon>Noviherbaspirillum</taxon>
    </lineage>
</organism>
<dbReference type="Proteomes" id="UP000482155">
    <property type="component" value="Unassembled WGS sequence"/>
</dbReference>
<dbReference type="PANTHER" id="PTHR21089">
    <property type="entry name" value="SHIKIMATE DEHYDROGENASE"/>
    <property type="match status" value="1"/>
</dbReference>
<dbReference type="InterPro" id="IPR041121">
    <property type="entry name" value="SDH_C"/>
</dbReference>
<evidence type="ECO:0000313" key="11">
    <source>
        <dbReference type="EMBL" id="NEX64627.1"/>
    </source>
</evidence>
<keyword evidence="7" id="KW-0028">Amino-acid biosynthesis</keyword>
<keyword evidence="4 7" id="KW-0560">Oxidoreductase</keyword>
<comment type="caution">
    <text evidence="7">Lacks conserved residue(s) required for the propagation of feature annotation.</text>
</comment>
<keyword evidence="3 7" id="KW-0521">NADP</keyword>
<evidence type="ECO:0000313" key="12">
    <source>
        <dbReference type="Proteomes" id="UP000482155"/>
    </source>
</evidence>
<dbReference type="HAMAP" id="MF_00222">
    <property type="entry name" value="Shikimate_DH_AroE"/>
    <property type="match status" value="1"/>
</dbReference>
<evidence type="ECO:0000256" key="7">
    <source>
        <dbReference type="HAMAP-Rule" id="MF_00222"/>
    </source>
</evidence>
<dbReference type="Pfam" id="PF08501">
    <property type="entry name" value="Shikimate_dh_N"/>
    <property type="match status" value="1"/>
</dbReference>
<protein>
    <recommendedName>
        <fullName evidence="2 7">Shikimate dehydrogenase (NADP(+))</fullName>
        <shortName evidence="7">SDH</shortName>
        <ecNumber evidence="2 7">1.1.1.25</ecNumber>
    </recommendedName>
</protein>
<dbReference type="Pfam" id="PF01488">
    <property type="entry name" value="Shikimate_DH"/>
    <property type="match status" value="1"/>
</dbReference>
<feature type="active site" description="Proton acceptor" evidence="7">
    <location>
        <position position="75"/>
    </location>
</feature>
<evidence type="ECO:0000256" key="1">
    <source>
        <dbReference type="ARBA" id="ARBA00004871"/>
    </source>
</evidence>
<evidence type="ECO:0000256" key="6">
    <source>
        <dbReference type="ARBA" id="ARBA00049442"/>
    </source>
</evidence>
<dbReference type="CDD" id="cd01065">
    <property type="entry name" value="NAD_bind_Shikimate_DH"/>
    <property type="match status" value="1"/>
</dbReference>
<feature type="binding site" evidence="7">
    <location>
        <begin position="19"/>
        <end position="21"/>
    </location>
    <ligand>
        <name>shikimate</name>
        <dbReference type="ChEBI" id="CHEBI:36208"/>
    </ligand>
</feature>
<feature type="binding site" evidence="7">
    <location>
        <position position="71"/>
    </location>
    <ligand>
        <name>shikimate</name>
        <dbReference type="ChEBI" id="CHEBI:36208"/>
    </ligand>
</feature>
<feature type="binding site" evidence="7">
    <location>
        <position position="229"/>
    </location>
    <ligand>
        <name>shikimate</name>
        <dbReference type="ChEBI" id="CHEBI:36208"/>
    </ligand>
</feature>
<comment type="similarity">
    <text evidence="7">Belongs to the shikimate dehydrogenase family.</text>
</comment>
<dbReference type="NCBIfam" id="NF001319">
    <property type="entry name" value="PRK00258.3-3"/>
    <property type="match status" value="1"/>
</dbReference>
<dbReference type="GO" id="GO:0009423">
    <property type="term" value="P:chorismate biosynthetic process"/>
    <property type="evidence" value="ECO:0007669"/>
    <property type="project" value="UniProtKB-UniRule"/>
</dbReference>
<dbReference type="AlphaFoldDB" id="A0A6B3SV71"/>
<dbReference type="Gene3D" id="3.40.50.720">
    <property type="entry name" value="NAD(P)-binding Rossmann-like Domain"/>
    <property type="match status" value="1"/>
</dbReference>
<dbReference type="SUPFAM" id="SSF53223">
    <property type="entry name" value="Aminoacid dehydrogenase-like, N-terminal domain"/>
    <property type="match status" value="1"/>
</dbReference>
<comment type="pathway">
    <text evidence="1 7">Metabolic intermediate biosynthesis; chorismate biosynthesis; chorismate from D-erythrose 4-phosphate and phosphoenolpyruvate: step 4/7.</text>
</comment>
<dbReference type="InterPro" id="IPR006151">
    <property type="entry name" value="Shikm_DH/Glu-tRNA_Rdtase"/>
</dbReference>
<dbReference type="InterPro" id="IPR022893">
    <property type="entry name" value="Shikimate_DH_fam"/>
</dbReference>
<comment type="caution">
    <text evidence="11">The sequence shown here is derived from an EMBL/GenBank/DDBJ whole genome shotgun (WGS) entry which is preliminary data.</text>
</comment>
<feature type="binding site" evidence="7">
    <location>
        <position position="227"/>
    </location>
    <ligand>
        <name>NADP(+)</name>
        <dbReference type="ChEBI" id="CHEBI:58349"/>
    </ligand>
</feature>
<dbReference type="InterPro" id="IPR036291">
    <property type="entry name" value="NAD(P)-bd_dom_sf"/>
</dbReference>
<dbReference type="GO" id="GO:0019632">
    <property type="term" value="P:shikimate metabolic process"/>
    <property type="evidence" value="ECO:0007669"/>
    <property type="project" value="TreeGrafter"/>
</dbReference>
<accession>A0A6B3SV71</accession>
<dbReference type="GO" id="GO:0004764">
    <property type="term" value="F:shikimate 3-dehydrogenase (NADP+) activity"/>
    <property type="evidence" value="ECO:0007669"/>
    <property type="project" value="UniProtKB-UniRule"/>
</dbReference>
<proteinExistence type="inferred from homology"/>
<dbReference type="GO" id="GO:0050661">
    <property type="term" value="F:NADP binding"/>
    <property type="evidence" value="ECO:0007669"/>
    <property type="project" value="TreeGrafter"/>
</dbReference>
<evidence type="ECO:0000256" key="3">
    <source>
        <dbReference type="ARBA" id="ARBA00022857"/>
    </source>
</evidence>
<gene>
    <name evidence="7" type="primary">aroE</name>
    <name evidence="11" type="ORF">G3574_26415</name>
</gene>
<dbReference type="SUPFAM" id="SSF51735">
    <property type="entry name" value="NAD(P)-binding Rossmann-fold domains"/>
    <property type="match status" value="1"/>
</dbReference>
<feature type="domain" description="Shikimate dehydrogenase substrate binding N-terminal" evidence="9">
    <location>
        <begin position="11"/>
        <end position="98"/>
    </location>
</feature>
<feature type="binding site" evidence="7">
    <location>
        <position position="257"/>
    </location>
    <ligand>
        <name>shikimate</name>
        <dbReference type="ChEBI" id="CHEBI:36208"/>
    </ligand>
</feature>
<evidence type="ECO:0000256" key="4">
    <source>
        <dbReference type="ARBA" id="ARBA00023002"/>
    </source>
</evidence>
<dbReference type="NCBIfam" id="NF009201">
    <property type="entry name" value="PRK12549.1"/>
    <property type="match status" value="1"/>
</dbReference>
<comment type="function">
    <text evidence="7">Involved in the biosynthesis of the chorismate, which leads to the biosynthesis of aromatic amino acids. Catalyzes the reversible NADPH linked reduction of 3-dehydroshikimate (DHSA) to yield shikimate (SA).</text>
</comment>
<sequence length="287" mass="29927">MVADKKLLLGLIGAGIQASLSPALHEQEARQHGLRLHYQIIDLDKAGVGTEALPGLLKAARIMGFAGLNITYPCKQAVIPLLDELSDEARAVNAVNTVVIRDGRLIGHNTDGSGWTWGFRRALPDAALDRVVLLGAGGAGAAIADAALRMGTNELVIVDREAERAEALAVSLNKLGHKGRAKAGSDIAQALSGASGLIHATPTGMDKLPGLPLPASLLRPPLWVSEVVYFPLQTALLKAARDAGCAVADGGGMAVGQAVGAFRLFTGLEPDVTRMDSHLRALVRDGR</sequence>
<dbReference type="GO" id="GO:0008652">
    <property type="term" value="P:amino acid biosynthetic process"/>
    <property type="evidence" value="ECO:0007669"/>
    <property type="project" value="UniProtKB-KW"/>
</dbReference>
<dbReference type="InterPro" id="IPR046346">
    <property type="entry name" value="Aminoacid_DH-like_N_sf"/>
</dbReference>
<feature type="binding site" evidence="7">
    <location>
        <position position="87"/>
    </location>
    <ligand>
        <name>NADP(+)</name>
        <dbReference type="ChEBI" id="CHEBI:58349"/>
    </ligand>
</feature>
<feature type="domain" description="Quinate/shikimate 5-dehydrogenase/glutamyl-tRNA reductase" evidence="8">
    <location>
        <begin position="123"/>
        <end position="201"/>
    </location>
</feature>
<dbReference type="Gene3D" id="3.40.50.10860">
    <property type="entry name" value="Leucine Dehydrogenase, chain A, domain 1"/>
    <property type="match status" value="1"/>
</dbReference>
<feature type="binding site" evidence="7">
    <location>
        <begin position="135"/>
        <end position="139"/>
    </location>
    <ligand>
        <name>NADP(+)</name>
        <dbReference type="ChEBI" id="CHEBI:58349"/>
    </ligand>
</feature>
<keyword evidence="12" id="KW-1185">Reference proteome</keyword>
<feature type="binding site" evidence="7">
    <location>
        <position position="250"/>
    </location>
    <ligand>
        <name>NADP(+)</name>
        <dbReference type="ChEBI" id="CHEBI:58349"/>
    </ligand>
</feature>
<evidence type="ECO:0000256" key="5">
    <source>
        <dbReference type="ARBA" id="ARBA00023141"/>
    </source>
</evidence>
<keyword evidence="5 7" id="KW-0057">Aromatic amino acid biosynthesis</keyword>
<dbReference type="EC" id="1.1.1.25" evidence="2 7"/>
<dbReference type="InterPro" id="IPR013708">
    <property type="entry name" value="Shikimate_DH-bd_N"/>
</dbReference>
<name>A0A6B3SV71_9BURK</name>